<dbReference type="FunFam" id="1.10.1040.10:FF:000006">
    <property type="entry name" value="3-hydroxyisobutyrate dehydrogenase"/>
    <property type="match status" value="1"/>
</dbReference>
<proteinExistence type="inferred from homology"/>
<dbReference type="GO" id="GO:0008442">
    <property type="term" value="F:3-hydroxyisobutyrate dehydrogenase activity"/>
    <property type="evidence" value="ECO:0007669"/>
    <property type="project" value="UniProtKB-EC"/>
</dbReference>
<keyword evidence="11" id="KW-1185">Reference proteome</keyword>
<dbReference type="GO" id="GO:0006574">
    <property type="term" value="P:L-valine catabolic process"/>
    <property type="evidence" value="ECO:0007669"/>
    <property type="project" value="TreeGrafter"/>
</dbReference>
<feature type="domain" description="3-hydroxyisobutyrate dehydrogenase-like NAD-binding" evidence="9">
    <location>
        <begin position="213"/>
        <end position="343"/>
    </location>
</feature>
<dbReference type="InterPro" id="IPR006115">
    <property type="entry name" value="6PGDH_NADP-bd"/>
</dbReference>
<dbReference type="PANTHER" id="PTHR22981:SF7">
    <property type="entry name" value="3-HYDROXYISOBUTYRATE DEHYDROGENASE, MITOCHONDRIAL"/>
    <property type="match status" value="1"/>
</dbReference>
<comment type="similarity">
    <text evidence="2">Belongs to the HIBADH-related family. 3-hydroxyisobutyrate dehydrogenase subfamily.</text>
</comment>
<evidence type="ECO:0000313" key="11">
    <source>
        <dbReference type="Proteomes" id="UP000310158"/>
    </source>
</evidence>
<protein>
    <recommendedName>
        <fullName evidence="3">3-hydroxyisobutyrate dehydrogenase</fullName>
        <ecNumber evidence="3">1.1.1.31</ecNumber>
    </recommendedName>
</protein>
<dbReference type="InterPro" id="IPR002204">
    <property type="entry name" value="3-OH-isobutyrate_DH-rel_CS"/>
</dbReference>
<dbReference type="Pfam" id="PF03446">
    <property type="entry name" value="NAD_binding_2"/>
    <property type="match status" value="1"/>
</dbReference>
<evidence type="ECO:0000256" key="2">
    <source>
        <dbReference type="ARBA" id="ARBA00006013"/>
    </source>
</evidence>
<dbReference type="PROSITE" id="PS00895">
    <property type="entry name" value="3_HYDROXYISOBUT_DH"/>
    <property type="match status" value="1"/>
</dbReference>
<dbReference type="Pfam" id="PF14833">
    <property type="entry name" value="NAD_binding_11"/>
    <property type="match status" value="1"/>
</dbReference>
<keyword evidence="6" id="KW-0520">NAD</keyword>
<dbReference type="Gene3D" id="1.10.1040.10">
    <property type="entry name" value="N-(1-d-carboxylethyl)-l-norvaline Dehydrogenase, domain 2"/>
    <property type="match status" value="1"/>
</dbReference>
<dbReference type="PANTHER" id="PTHR22981">
    <property type="entry name" value="3-HYDROXYISOBUTYRATE DEHYDROGENASE-RELATED"/>
    <property type="match status" value="1"/>
</dbReference>
<dbReference type="AlphaFoldDB" id="A0A4S4LGD3"/>
<dbReference type="EC" id="1.1.1.31" evidence="3"/>
<dbReference type="Gene3D" id="3.40.50.720">
    <property type="entry name" value="NAD(P)-binding Rossmann-like Domain"/>
    <property type="match status" value="1"/>
</dbReference>
<keyword evidence="4" id="KW-0101">Branched-chain amino acid catabolism</keyword>
<evidence type="ECO:0000256" key="4">
    <source>
        <dbReference type="ARBA" id="ARBA00022456"/>
    </source>
</evidence>
<reference evidence="10 11" key="1">
    <citation type="submission" date="2019-02" db="EMBL/GenBank/DDBJ databases">
        <title>Genome sequencing of the rare red list fungi Bondarzewia mesenterica.</title>
        <authorList>
            <person name="Buettner E."/>
            <person name="Kellner H."/>
        </authorList>
    </citation>
    <scope>NUCLEOTIDE SEQUENCE [LARGE SCALE GENOMIC DNA]</scope>
    <source>
        <strain evidence="10 11">DSM 108281</strain>
    </source>
</reference>
<sequence length="360" mass="37755">MHSPHSPTLPPTITSRCLQQWDRYLVRGKSISFIGLGNMGSEMASNLFSKRFAETSDAHFVVCDAVPENAARFCETFEKSFPGAKLGIALTPEEAVLASSTVVTMLPSSPHVRKVYAESGGIIPALRLLAESEARSTLCIDSTTLDVQVGRATAAETRETGAEMVDAPVSGGVTGAKAGTLSFLVGGTEDGFERASPILAHMGKRIIHCGASGAGLGAKICNNLVLGVEQIVVAEAMLLGQRLGLDPAVLAGVINSSTGACWSSSVNNPVAGSLPDKSPPCERDYEGGFATVLMLKDMRLATGVSSATGSPLPLAEAAERIYADVVKQQPELAKKDFSAVYSYLERAADKGLKIRIGEID</sequence>
<evidence type="ECO:0000256" key="5">
    <source>
        <dbReference type="ARBA" id="ARBA00023002"/>
    </source>
</evidence>
<dbReference type="Proteomes" id="UP000310158">
    <property type="component" value="Unassembled WGS sequence"/>
</dbReference>
<name>A0A4S4LGD3_9AGAM</name>
<comment type="pathway">
    <text evidence="1">Amino-acid degradation; L-valine degradation.</text>
</comment>
<keyword evidence="5" id="KW-0560">Oxidoreductase</keyword>
<dbReference type="OrthoDB" id="435038at2759"/>
<dbReference type="GO" id="GO:0005739">
    <property type="term" value="C:mitochondrion"/>
    <property type="evidence" value="ECO:0007669"/>
    <property type="project" value="TreeGrafter"/>
</dbReference>
<evidence type="ECO:0000256" key="1">
    <source>
        <dbReference type="ARBA" id="ARBA00005109"/>
    </source>
</evidence>
<dbReference type="InterPro" id="IPR008927">
    <property type="entry name" value="6-PGluconate_DH-like_C_sf"/>
</dbReference>
<evidence type="ECO:0000313" key="10">
    <source>
        <dbReference type="EMBL" id="THH10994.1"/>
    </source>
</evidence>
<comment type="caution">
    <text evidence="10">The sequence shown here is derived from an EMBL/GenBank/DDBJ whole genome shotgun (WGS) entry which is preliminary data.</text>
</comment>
<evidence type="ECO:0000256" key="3">
    <source>
        <dbReference type="ARBA" id="ARBA00012991"/>
    </source>
</evidence>
<dbReference type="SUPFAM" id="SSF48179">
    <property type="entry name" value="6-phosphogluconate dehydrogenase C-terminal domain-like"/>
    <property type="match status" value="1"/>
</dbReference>
<dbReference type="EMBL" id="SGPL01000538">
    <property type="protein sequence ID" value="THH10994.1"/>
    <property type="molecule type" value="Genomic_DNA"/>
</dbReference>
<feature type="domain" description="6-phosphogluconate dehydrogenase NADP-binding" evidence="8">
    <location>
        <begin position="31"/>
        <end position="210"/>
    </location>
</feature>
<evidence type="ECO:0000256" key="7">
    <source>
        <dbReference type="ARBA" id="ARBA00049197"/>
    </source>
</evidence>
<dbReference type="InterPro" id="IPR029154">
    <property type="entry name" value="HIBADH-like_NADP-bd"/>
</dbReference>
<dbReference type="GO" id="GO:0050661">
    <property type="term" value="F:NADP binding"/>
    <property type="evidence" value="ECO:0007669"/>
    <property type="project" value="InterPro"/>
</dbReference>
<gene>
    <name evidence="10" type="ORF">EW146_g8199</name>
</gene>
<accession>A0A4S4LGD3</accession>
<dbReference type="GO" id="GO:0051287">
    <property type="term" value="F:NAD binding"/>
    <property type="evidence" value="ECO:0007669"/>
    <property type="project" value="InterPro"/>
</dbReference>
<evidence type="ECO:0000256" key="6">
    <source>
        <dbReference type="ARBA" id="ARBA00023027"/>
    </source>
</evidence>
<comment type="catalytic activity">
    <reaction evidence="7">
        <text>3-hydroxy-2-methylpropanoate + NAD(+) = 2-methyl-3-oxopropanoate + NADH + H(+)</text>
        <dbReference type="Rhea" id="RHEA:17681"/>
        <dbReference type="ChEBI" id="CHEBI:11805"/>
        <dbReference type="ChEBI" id="CHEBI:15378"/>
        <dbReference type="ChEBI" id="CHEBI:57540"/>
        <dbReference type="ChEBI" id="CHEBI:57700"/>
        <dbReference type="ChEBI" id="CHEBI:57945"/>
        <dbReference type="EC" id="1.1.1.31"/>
    </reaction>
</comment>
<organism evidence="10 11">
    <name type="scientific">Bondarzewia mesenterica</name>
    <dbReference type="NCBI Taxonomy" id="1095465"/>
    <lineage>
        <taxon>Eukaryota</taxon>
        <taxon>Fungi</taxon>
        <taxon>Dikarya</taxon>
        <taxon>Basidiomycota</taxon>
        <taxon>Agaricomycotina</taxon>
        <taxon>Agaricomycetes</taxon>
        <taxon>Russulales</taxon>
        <taxon>Bondarzewiaceae</taxon>
        <taxon>Bondarzewia</taxon>
    </lineage>
</organism>
<evidence type="ECO:0000259" key="9">
    <source>
        <dbReference type="Pfam" id="PF14833"/>
    </source>
</evidence>
<dbReference type="SUPFAM" id="SSF51735">
    <property type="entry name" value="NAD(P)-binding Rossmann-fold domains"/>
    <property type="match status" value="1"/>
</dbReference>
<dbReference type="InterPro" id="IPR013328">
    <property type="entry name" value="6PGD_dom2"/>
</dbReference>
<evidence type="ECO:0000259" key="8">
    <source>
        <dbReference type="Pfam" id="PF03446"/>
    </source>
</evidence>
<dbReference type="InterPro" id="IPR036291">
    <property type="entry name" value="NAD(P)-bd_dom_sf"/>
</dbReference>